<dbReference type="Proteomes" id="UP000298663">
    <property type="component" value="Unassembled WGS sequence"/>
</dbReference>
<gene>
    <name evidence="2" type="ORF">L596_023395</name>
</gene>
<organism evidence="2 3">
    <name type="scientific">Steinernema carpocapsae</name>
    <name type="common">Entomopathogenic nematode</name>
    <dbReference type="NCBI Taxonomy" id="34508"/>
    <lineage>
        <taxon>Eukaryota</taxon>
        <taxon>Metazoa</taxon>
        <taxon>Ecdysozoa</taxon>
        <taxon>Nematoda</taxon>
        <taxon>Chromadorea</taxon>
        <taxon>Rhabditida</taxon>
        <taxon>Tylenchina</taxon>
        <taxon>Panagrolaimomorpha</taxon>
        <taxon>Strongyloidoidea</taxon>
        <taxon>Steinernematidae</taxon>
        <taxon>Steinernema</taxon>
    </lineage>
</organism>
<evidence type="ECO:0000313" key="2">
    <source>
        <dbReference type="EMBL" id="TKR67209.1"/>
    </source>
</evidence>
<reference evidence="2 3" key="1">
    <citation type="journal article" date="2015" name="Genome Biol.">
        <title>Comparative genomics of Steinernema reveals deeply conserved gene regulatory networks.</title>
        <authorList>
            <person name="Dillman A.R."/>
            <person name="Macchietto M."/>
            <person name="Porter C.F."/>
            <person name="Rogers A."/>
            <person name="Williams B."/>
            <person name="Antoshechkin I."/>
            <person name="Lee M.M."/>
            <person name="Goodwin Z."/>
            <person name="Lu X."/>
            <person name="Lewis E.E."/>
            <person name="Goodrich-Blair H."/>
            <person name="Stock S.P."/>
            <person name="Adams B.J."/>
            <person name="Sternberg P.W."/>
            <person name="Mortazavi A."/>
        </authorList>
    </citation>
    <scope>NUCLEOTIDE SEQUENCE [LARGE SCALE GENOMIC DNA]</scope>
    <source>
        <strain evidence="2 3">ALL</strain>
    </source>
</reference>
<evidence type="ECO:0000256" key="1">
    <source>
        <dbReference type="SAM" id="MobiDB-lite"/>
    </source>
</evidence>
<evidence type="ECO:0000313" key="3">
    <source>
        <dbReference type="Proteomes" id="UP000298663"/>
    </source>
</evidence>
<sequence length="122" mass="13816">MAAAEGQRERKASLVCLREERVATRTKHGHSSTFRGGRARGKGAREEDCFRNPIHAILQIKLQIRGDSRVLFLESILPRSSVINFVSGRRRRLPPRYWRRGASAVVFGRIPAAPFRLPESIP</sequence>
<dbReference type="AlphaFoldDB" id="A0A4U5MDI5"/>
<proteinExistence type="predicted"/>
<keyword evidence="3" id="KW-1185">Reference proteome</keyword>
<comment type="caution">
    <text evidence="2">The sequence shown here is derived from an EMBL/GenBank/DDBJ whole genome shotgun (WGS) entry which is preliminary data.</text>
</comment>
<dbReference type="EMBL" id="AZBU02000008">
    <property type="protein sequence ID" value="TKR67209.1"/>
    <property type="molecule type" value="Genomic_DNA"/>
</dbReference>
<accession>A0A4U5MDI5</accession>
<feature type="region of interest" description="Disordered" evidence="1">
    <location>
        <begin position="23"/>
        <end position="42"/>
    </location>
</feature>
<protein>
    <submittedName>
        <fullName evidence="2">Uncharacterized protein</fullName>
    </submittedName>
</protein>
<reference evidence="2 3" key="2">
    <citation type="journal article" date="2019" name="G3 (Bethesda)">
        <title>Hybrid Assembly of the Genome of the Entomopathogenic Nematode Steinernema carpocapsae Identifies the X-Chromosome.</title>
        <authorList>
            <person name="Serra L."/>
            <person name="Macchietto M."/>
            <person name="Macias-Munoz A."/>
            <person name="McGill C.J."/>
            <person name="Rodriguez I.M."/>
            <person name="Rodriguez B."/>
            <person name="Murad R."/>
            <person name="Mortazavi A."/>
        </authorList>
    </citation>
    <scope>NUCLEOTIDE SEQUENCE [LARGE SCALE GENOMIC DNA]</scope>
    <source>
        <strain evidence="2 3">ALL</strain>
    </source>
</reference>
<name>A0A4U5MDI5_STECR</name>